<dbReference type="Pfam" id="PF02771">
    <property type="entry name" value="Acyl-CoA_dh_N"/>
    <property type="match status" value="1"/>
</dbReference>
<dbReference type="PANTHER" id="PTHR48083">
    <property type="entry name" value="MEDIUM-CHAIN SPECIFIC ACYL-COA DEHYDROGENASE, MITOCHONDRIAL-RELATED"/>
    <property type="match status" value="1"/>
</dbReference>
<sequence length="408" mass="44057">MTMHAAAPKPGSEAEIWTEDRLRILNSARELGDAIRAAADDIDASRGVPAHIVEALSQAGVFRMSFPRSWGGPEMTPAHQFEVIEAIAQADGSTGWCAYIGANGGYFTAYLDQDEARSMFPTPESMDAATGGVPTPIGTAEVADGGYVISGRWSFGSGIRHSKWLVVGALVRQDGKVVLDEAGQPRAIAAFLPTSDIEIHDTWNATGLRGTGSHDFEVHAKYVAAERTFNFYSSPPRRPSALYAFPNIFFFNHSAVVLGIARSAIDTFKELCRTKKTPWGQLERQPFAVDALARAEAAVGAARSYALETLRDLYAALETQKSLSLEDAARFRLTITHCHRAAVEAVDLVFNAAGTTAVKVPGILDRCFRDVHTANQHLVASPMSYSIIGAMMLGTVPADPLYFPPRKG</sequence>
<dbReference type="InterPro" id="IPR013786">
    <property type="entry name" value="AcylCoA_DH/ox_N"/>
</dbReference>
<dbReference type="Proteomes" id="UP001320898">
    <property type="component" value="Unassembled WGS sequence"/>
</dbReference>
<dbReference type="Pfam" id="PF08028">
    <property type="entry name" value="Acyl-CoA_dh_2"/>
    <property type="match status" value="1"/>
</dbReference>
<dbReference type="AlphaFoldDB" id="A0AAW5QXF5"/>
<dbReference type="InterPro" id="IPR036250">
    <property type="entry name" value="AcylCo_DH-like_C"/>
</dbReference>
<reference evidence="5 6" key="1">
    <citation type="submission" date="2022-04" db="EMBL/GenBank/DDBJ databases">
        <authorList>
            <person name="Ye Y.-Q."/>
            <person name="Du Z.-J."/>
        </authorList>
    </citation>
    <scope>NUCLEOTIDE SEQUENCE [LARGE SCALE GENOMIC DNA]</scope>
    <source>
        <strain evidence="5 6">A6E488</strain>
    </source>
</reference>
<evidence type="ECO:0000313" key="5">
    <source>
        <dbReference type="EMBL" id="MCT8971842.1"/>
    </source>
</evidence>
<organism evidence="5 6">
    <name type="scientific">Microbaculum marinisediminis</name>
    <dbReference type="NCBI Taxonomy" id="2931392"/>
    <lineage>
        <taxon>Bacteria</taxon>
        <taxon>Pseudomonadati</taxon>
        <taxon>Pseudomonadota</taxon>
        <taxon>Alphaproteobacteria</taxon>
        <taxon>Hyphomicrobiales</taxon>
        <taxon>Tepidamorphaceae</taxon>
        <taxon>Microbaculum</taxon>
    </lineage>
</organism>
<comment type="similarity">
    <text evidence="2">Belongs to the HpaH/HsaA monooxygenase family.</text>
</comment>
<dbReference type="InterPro" id="IPR037069">
    <property type="entry name" value="AcylCoA_DH/ox_N_sf"/>
</dbReference>
<accession>A0AAW5QXF5</accession>
<evidence type="ECO:0000259" key="4">
    <source>
        <dbReference type="Pfam" id="PF08028"/>
    </source>
</evidence>
<dbReference type="GO" id="GO:0005737">
    <property type="term" value="C:cytoplasm"/>
    <property type="evidence" value="ECO:0007669"/>
    <property type="project" value="TreeGrafter"/>
</dbReference>
<dbReference type="Gene3D" id="1.20.140.10">
    <property type="entry name" value="Butyryl-CoA Dehydrogenase, subunit A, domain 3"/>
    <property type="match status" value="1"/>
</dbReference>
<dbReference type="InterPro" id="IPR009100">
    <property type="entry name" value="AcylCoA_DH/oxidase_NM_dom_sf"/>
</dbReference>
<dbReference type="SUPFAM" id="SSF47203">
    <property type="entry name" value="Acyl-CoA dehydrogenase C-terminal domain-like"/>
    <property type="match status" value="1"/>
</dbReference>
<dbReference type="Gene3D" id="1.10.540.10">
    <property type="entry name" value="Acyl-CoA dehydrogenase/oxidase, N-terminal domain"/>
    <property type="match status" value="1"/>
</dbReference>
<evidence type="ECO:0000259" key="3">
    <source>
        <dbReference type="Pfam" id="PF02771"/>
    </source>
</evidence>
<evidence type="ECO:0000313" key="6">
    <source>
        <dbReference type="Proteomes" id="UP001320898"/>
    </source>
</evidence>
<keyword evidence="6" id="KW-1185">Reference proteome</keyword>
<dbReference type="SUPFAM" id="SSF56645">
    <property type="entry name" value="Acyl-CoA dehydrogenase NM domain-like"/>
    <property type="match status" value="1"/>
</dbReference>
<dbReference type="InterPro" id="IPR046373">
    <property type="entry name" value="Acyl-CoA_Oxase/DH_mid-dom_sf"/>
</dbReference>
<keyword evidence="1" id="KW-0560">Oxidoreductase</keyword>
<dbReference type="PIRSF" id="PIRSF016578">
    <property type="entry name" value="HsaA"/>
    <property type="match status" value="1"/>
</dbReference>
<dbReference type="GO" id="GO:0033539">
    <property type="term" value="P:fatty acid beta-oxidation using acyl-CoA dehydrogenase"/>
    <property type="evidence" value="ECO:0007669"/>
    <property type="project" value="TreeGrafter"/>
</dbReference>
<protein>
    <submittedName>
        <fullName evidence="5">Acyl-CoA dehydrogenase family protein</fullName>
    </submittedName>
</protein>
<dbReference type="GO" id="GO:0003995">
    <property type="term" value="F:acyl-CoA dehydrogenase activity"/>
    <property type="evidence" value="ECO:0007669"/>
    <property type="project" value="TreeGrafter"/>
</dbReference>
<feature type="domain" description="Acyl-CoA dehydrogenase C-terminal" evidence="4">
    <location>
        <begin position="253"/>
        <end position="381"/>
    </location>
</feature>
<dbReference type="InterPro" id="IPR013107">
    <property type="entry name" value="Acyl-CoA_DH_C"/>
</dbReference>
<dbReference type="PANTHER" id="PTHR48083:SF5">
    <property type="entry name" value="NRGC PROTEIN"/>
    <property type="match status" value="1"/>
</dbReference>
<dbReference type="EMBL" id="JALIDZ010000003">
    <property type="protein sequence ID" value="MCT8971842.1"/>
    <property type="molecule type" value="Genomic_DNA"/>
</dbReference>
<proteinExistence type="inferred from homology"/>
<comment type="caution">
    <text evidence="5">The sequence shown here is derived from an EMBL/GenBank/DDBJ whole genome shotgun (WGS) entry which is preliminary data.</text>
</comment>
<evidence type="ECO:0000256" key="1">
    <source>
        <dbReference type="ARBA" id="ARBA00023002"/>
    </source>
</evidence>
<feature type="domain" description="Acyl-CoA dehydrogenase/oxidase N-terminal" evidence="3">
    <location>
        <begin position="18"/>
        <end position="98"/>
    </location>
</feature>
<gene>
    <name evidence="5" type="ORF">MUB46_08265</name>
</gene>
<dbReference type="RefSeq" id="WP_261615410.1">
    <property type="nucleotide sequence ID" value="NZ_JALIDZ010000003.1"/>
</dbReference>
<name>A0AAW5QXF5_9HYPH</name>
<dbReference type="GO" id="GO:0050660">
    <property type="term" value="F:flavin adenine dinucleotide binding"/>
    <property type="evidence" value="ECO:0007669"/>
    <property type="project" value="InterPro"/>
</dbReference>
<evidence type="ECO:0000256" key="2">
    <source>
        <dbReference type="ARBA" id="ARBA00049661"/>
    </source>
</evidence>
<dbReference type="InterPro" id="IPR050741">
    <property type="entry name" value="Acyl-CoA_dehydrogenase"/>
</dbReference>
<dbReference type="Gene3D" id="2.40.110.10">
    <property type="entry name" value="Butyryl-CoA Dehydrogenase, subunit A, domain 2"/>
    <property type="match status" value="1"/>
</dbReference>